<feature type="compositionally biased region" description="Basic and acidic residues" evidence="5">
    <location>
        <begin position="37"/>
        <end position="53"/>
    </location>
</feature>
<feature type="signal peptide" evidence="6">
    <location>
        <begin position="1"/>
        <end position="18"/>
    </location>
</feature>
<evidence type="ECO:0000256" key="5">
    <source>
        <dbReference type="SAM" id="MobiDB-lite"/>
    </source>
</evidence>
<keyword evidence="9" id="KW-1185">Reference proteome</keyword>
<comment type="subcellular location">
    <subcellularLocation>
        <location evidence="1">Secreted</location>
        <location evidence="1">Extracellular space</location>
        <location evidence="1">Extracellular matrix</location>
    </subcellularLocation>
</comment>
<reference evidence="8" key="3">
    <citation type="submission" date="2025-09" db="UniProtKB">
        <authorList>
            <consortium name="Ensembl"/>
        </authorList>
    </citation>
    <scope>IDENTIFICATION</scope>
</reference>
<evidence type="ECO:0000259" key="7">
    <source>
        <dbReference type="PROSITE" id="PS50871"/>
    </source>
</evidence>
<feature type="chain" id="PRO_5034327765" evidence="6">
    <location>
        <begin position="19"/>
        <end position="228"/>
    </location>
</feature>
<protein>
    <submittedName>
        <fullName evidence="8">Complement C1q B chain</fullName>
    </submittedName>
</protein>
<feature type="region of interest" description="Disordered" evidence="5">
    <location>
        <begin position="16"/>
        <end position="98"/>
    </location>
</feature>
<gene>
    <name evidence="8" type="primary">C1QB</name>
</gene>
<dbReference type="GeneTree" id="ENSGT00940000161091"/>
<dbReference type="InterPro" id="IPR050392">
    <property type="entry name" value="Collagen/C1q_domain"/>
</dbReference>
<dbReference type="PANTHER" id="PTHR15427">
    <property type="entry name" value="EMILIN ELASTIN MICROFIBRIL INTERFACE-LOCATED PROTEIN ELASTIN MICROFIBRIL INTERFACER"/>
    <property type="match status" value="1"/>
</dbReference>
<feature type="compositionally biased region" description="Low complexity" evidence="5">
    <location>
        <begin position="72"/>
        <end position="98"/>
    </location>
</feature>
<dbReference type="InterPro" id="IPR008983">
    <property type="entry name" value="Tumour_necrosis_fac-like_dom"/>
</dbReference>
<dbReference type="Gene3D" id="2.60.120.40">
    <property type="match status" value="1"/>
</dbReference>
<evidence type="ECO:0000313" key="8">
    <source>
        <dbReference type="Ensembl" id="ENSECRP00000019591.1"/>
    </source>
</evidence>
<dbReference type="Ensembl" id="ENSECRT00000019987.1">
    <property type="protein sequence ID" value="ENSECRP00000019591.1"/>
    <property type="gene ID" value="ENSECRG00000013099.1"/>
</dbReference>
<dbReference type="Pfam" id="PF01391">
    <property type="entry name" value="Collagen"/>
    <property type="match status" value="1"/>
</dbReference>
<dbReference type="PROSITE" id="PS50871">
    <property type="entry name" value="C1Q"/>
    <property type="match status" value="1"/>
</dbReference>
<organism evidence="8 9">
    <name type="scientific">Erpetoichthys calabaricus</name>
    <name type="common">Rope fish</name>
    <name type="synonym">Calamoichthys calabaricus</name>
    <dbReference type="NCBI Taxonomy" id="27687"/>
    <lineage>
        <taxon>Eukaryota</taxon>
        <taxon>Metazoa</taxon>
        <taxon>Chordata</taxon>
        <taxon>Craniata</taxon>
        <taxon>Vertebrata</taxon>
        <taxon>Euteleostomi</taxon>
        <taxon>Actinopterygii</taxon>
        <taxon>Polypteriformes</taxon>
        <taxon>Polypteridae</taxon>
        <taxon>Erpetoichthys</taxon>
    </lineage>
</organism>
<reference evidence="8" key="1">
    <citation type="submission" date="2021-06" db="EMBL/GenBank/DDBJ databases">
        <authorList>
            <consortium name="Wellcome Sanger Institute Data Sharing"/>
        </authorList>
    </citation>
    <scope>NUCLEOTIDE SEQUENCE [LARGE SCALE GENOMIC DNA]</scope>
</reference>
<evidence type="ECO:0000256" key="3">
    <source>
        <dbReference type="ARBA" id="ARBA00022530"/>
    </source>
</evidence>
<dbReference type="SMART" id="SM00110">
    <property type="entry name" value="C1Q"/>
    <property type="match status" value="1"/>
</dbReference>
<feature type="domain" description="C1q" evidence="7">
    <location>
        <begin position="98"/>
        <end position="228"/>
    </location>
</feature>
<proteinExistence type="predicted"/>
<dbReference type="InterPro" id="IPR001073">
    <property type="entry name" value="C1q_dom"/>
</dbReference>
<dbReference type="Pfam" id="PF00386">
    <property type="entry name" value="C1q"/>
    <property type="match status" value="1"/>
</dbReference>
<sequence length="228" mass="24133">MFAILAFVLLTTASLSSTDNSCPGLPGIPGKPGANGRDGEKGERGDRGEDELLIKGQKGNKGEQGGAGKIGPQGEPGLSGPAGLPGPKGLPGETGEAGATEGTVFSVSKSSNMPARKDFPIRFDRKLLRSDESVKIDLSQFTCRTKGLYYFTYHVTSRGNLCLNFKKNRQKVVGFCDHVQNTFQVSSGSVVLELSPNDLVSLETTEKNNILGSEGADSIFTGFLLFTL</sequence>
<evidence type="ECO:0000256" key="4">
    <source>
        <dbReference type="ARBA" id="ARBA00022729"/>
    </source>
</evidence>
<evidence type="ECO:0000313" key="9">
    <source>
        <dbReference type="Proteomes" id="UP000694620"/>
    </source>
</evidence>
<accession>A0A8C4SNA9</accession>
<keyword evidence="3" id="KW-0272">Extracellular matrix</keyword>
<dbReference type="PANTHER" id="PTHR15427:SF43">
    <property type="entry name" value="COMPLEMENT COMPONENT 1, Q SUBCOMPONENT, B CHAIN PRECURSOR"/>
    <property type="match status" value="1"/>
</dbReference>
<evidence type="ECO:0000256" key="6">
    <source>
        <dbReference type="SAM" id="SignalP"/>
    </source>
</evidence>
<dbReference type="Proteomes" id="UP000694620">
    <property type="component" value="Chromosome 9"/>
</dbReference>
<evidence type="ECO:0000256" key="2">
    <source>
        <dbReference type="ARBA" id="ARBA00022525"/>
    </source>
</evidence>
<keyword evidence="2" id="KW-0964">Secreted</keyword>
<dbReference type="AlphaFoldDB" id="A0A8C4SNA9"/>
<dbReference type="InterPro" id="IPR008160">
    <property type="entry name" value="Collagen"/>
</dbReference>
<dbReference type="PRINTS" id="PR00007">
    <property type="entry name" value="COMPLEMNTC1Q"/>
</dbReference>
<name>A0A8C4SNA9_ERPCA</name>
<dbReference type="SUPFAM" id="SSF49842">
    <property type="entry name" value="TNF-like"/>
    <property type="match status" value="1"/>
</dbReference>
<feature type="compositionally biased region" description="Gly residues" evidence="5">
    <location>
        <begin position="62"/>
        <end position="71"/>
    </location>
</feature>
<dbReference type="OrthoDB" id="8964326at2759"/>
<reference evidence="8" key="2">
    <citation type="submission" date="2025-08" db="UniProtKB">
        <authorList>
            <consortium name="Ensembl"/>
        </authorList>
    </citation>
    <scope>IDENTIFICATION</scope>
</reference>
<keyword evidence="4 6" id="KW-0732">Signal</keyword>
<evidence type="ECO:0000256" key="1">
    <source>
        <dbReference type="ARBA" id="ARBA00004498"/>
    </source>
</evidence>